<keyword evidence="3" id="KW-1185">Reference proteome</keyword>
<feature type="transmembrane region" description="Helical" evidence="1">
    <location>
        <begin position="6"/>
        <end position="29"/>
    </location>
</feature>
<accession>A0A0K8J7F3</accession>
<organism evidence="2 3">
    <name type="scientific">Herbinix luporum</name>
    <dbReference type="NCBI Taxonomy" id="1679721"/>
    <lineage>
        <taxon>Bacteria</taxon>
        <taxon>Bacillati</taxon>
        <taxon>Bacillota</taxon>
        <taxon>Clostridia</taxon>
        <taxon>Lachnospirales</taxon>
        <taxon>Lachnospiraceae</taxon>
        <taxon>Herbinix</taxon>
    </lineage>
</organism>
<dbReference type="KEGG" id="hsd:SD1D_1697"/>
<keyword evidence="1" id="KW-0812">Transmembrane</keyword>
<keyword evidence="1" id="KW-0472">Membrane</keyword>
<protein>
    <submittedName>
        <fullName evidence="2">Putative membrane protein</fullName>
    </submittedName>
</protein>
<reference evidence="3" key="1">
    <citation type="submission" date="2015-09" db="EMBL/GenBank/DDBJ databases">
        <authorList>
            <person name="Wibberg D."/>
        </authorList>
    </citation>
    <scope>NUCLEOTIDE SEQUENCE [LARGE SCALE GENOMIC DNA]</scope>
    <source>
        <strain evidence="3">SD1D</strain>
    </source>
</reference>
<gene>
    <name evidence="2" type="ORF">SD1D_1697</name>
</gene>
<evidence type="ECO:0000313" key="3">
    <source>
        <dbReference type="Proteomes" id="UP000196053"/>
    </source>
</evidence>
<name>A0A0K8J7F3_9FIRM</name>
<dbReference type="AlphaFoldDB" id="A0A0K8J7F3"/>
<keyword evidence="1" id="KW-1133">Transmembrane helix</keyword>
<dbReference type="Proteomes" id="UP000196053">
    <property type="component" value="Chromosome I"/>
</dbReference>
<proteinExistence type="predicted"/>
<dbReference type="EMBL" id="LN879430">
    <property type="protein sequence ID" value="CUH93242.1"/>
    <property type="molecule type" value="Genomic_DNA"/>
</dbReference>
<evidence type="ECO:0000313" key="2">
    <source>
        <dbReference type="EMBL" id="CUH93242.1"/>
    </source>
</evidence>
<sequence>MWYITIIRILLMSFFNILTFRILLWVLSWRIPGGPRRGQISENVKKRNSIIILLYYFLVTFLITLGFLLISNIVRSEL</sequence>
<feature type="transmembrane region" description="Helical" evidence="1">
    <location>
        <begin position="50"/>
        <end position="74"/>
    </location>
</feature>
<evidence type="ECO:0000256" key="1">
    <source>
        <dbReference type="SAM" id="Phobius"/>
    </source>
</evidence>